<dbReference type="AlphaFoldDB" id="B5YF25"/>
<dbReference type="SUPFAM" id="SSF56235">
    <property type="entry name" value="N-terminal nucleophile aminohydrolases (Ntn hydrolases)"/>
    <property type="match status" value="1"/>
</dbReference>
<feature type="binding site" evidence="7 11">
    <location>
        <position position="246"/>
    </location>
    <ligand>
        <name>[4Fe-4S] cluster</name>
        <dbReference type="ChEBI" id="CHEBI:49883"/>
    </ligand>
</feature>
<dbReference type="GO" id="GO:0006189">
    <property type="term" value="P:'de novo' IMP biosynthetic process"/>
    <property type="evidence" value="ECO:0007669"/>
    <property type="project" value="UniProtKB-UniRule"/>
</dbReference>
<dbReference type="MEROPS" id="C44.001"/>
<dbReference type="GO" id="GO:0000287">
    <property type="term" value="F:magnesium ion binding"/>
    <property type="evidence" value="ECO:0007669"/>
    <property type="project" value="UniProtKB-UniRule"/>
</dbReference>
<evidence type="ECO:0000256" key="2">
    <source>
        <dbReference type="ARBA" id="ARBA00010138"/>
    </source>
</evidence>
<keyword evidence="14" id="KW-1185">Reference proteome</keyword>
<dbReference type="HAMAP" id="MF_01931">
    <property type="entry name" value="PurF"/>
    <property type="match status" value="1"/>
</dbReference>
<feature type="binding site" evidence="7 10">
    <location>
        <position position="355"/>
    </location>
    <ligand>
        <name>Mg(2+)</name>
        <dbReference type="ChEBI" id="CHEBI:18420"/>
    </ligand>
</feature>
<evidence type="ECO:0000313" key="13">
    <source>
        <dbReference type="EMBL" id="ACI19536.1"/>
    </source>
</evidence>
<keyword evidence="7 10" id="KW-0479">Metal-binding</keyword>
<evidence type="ECO:0000256" key="9">
    <source>
        <dbReference type="PIRSR" id="PIRSR000485-1"/>
    </source>
</evidence>
<feature type="binding site" evidence="7 11">
    <location>
        <position position="441"/>
    </location>
    <ligand>
        <name>[4Fe-4S] cluster</name>
        <dbReference type="ChEBI" id="CHEBI:49883"/>
    </ligand>
</feature>
<dbReference type="STRING" id="309799.DICTH_1313"/>
<dbReference type="OrthoDB" id="9801213at2"/>
<evidence type="ECO:0000259" key="12">
    <source>
        <dbReference type="PROSITE" id="PS51278"/>
    </source>
</evidence>
<dbReference type="InterPro" id="IPR017932">
    <property type="entry name" value="GATase_2_dom"/>
</dbReference>
<keyword evidence="7" id="KW-0004">4Fe-4S</keyword>
<dbReference type="Proteomes" id="UP000001733">
    <property type="component" value="Chromosome"/>
</dbReference>
<dbReference type="Gene3D" id="3.60.20.10">
    <property type="entry name" value="Glutamine Phosphoribosylpyrophosphate, subunit 1, domain 1"/>
    <property type="match status" value="1"/>
</dbReference>
<feature type="binding site" evidence="7 10">
    <location>
        <position position="356"/>
    </location>
    <ligand>
        <name>Mg(2+)</name>
        <dbReference type="ChEBI" id="CHEBI:18420"/>
    </ligand>
</feature>
<evidence type="ECO:0000256" key="6">
    <source>
        <dbReference type="ARBA" id="ARBA00022962"/>
    </source>
</evidence>
<dbReference type="UniPathway" id="UPA00074">
    <property type="reaction ID" value="UER00124"/>
</dbReference>
<dbReference type="KEGG" id="dth:DICTH_1313"/>
<dbReference type="RefSeq" id="WP_012548168.1">
    <property type="nucleotide sequence ID" value="NC_011297.1"/>
</dbReference>
<comment type="function">
    <text evidence="7">Catalyzes the formation of phosphoribosylamine from phosphoribosylpyrophosphate (PRPP) and glutamine.</text>
</comment>
<dbReference type="Pfam" id="PF13537">
    <property type="entry name" value="GATase_7"/>
    <property type="match status" value="1"/>
</dbReference>
<name>B5YF25_DICT6</name>
<dbReference type="InterPro" id="IPR029057">
    <property type="entry name" value="PRTase-like"/>
</dbReference>
<dbReference type="NCBIfam" id="TIGR01134">
    <property type="entry name" value="purF"/>
    <property type="match status" value="1"/>
</dbReference>
<feature type="binding site" evidence="7 10">
    <location>
        <position position="293"/>
    </location>
    <ligand>
        <name>Mg(2+)</name>
        <dbReference type="ChEBI" id="CHEBI:18420"/>
    </ligand>
</feature>
<feature type="active site" description="Nucleophile" evidence="7 9">
    <location>
        <position position="7"/>
    </location>
</feature>
<dbReference type="GO" id="GO:0051539">
    <property type="term" value="F:4 iron, 4 sulfur cluster binding"/>
    <property type="evidence" value="ECO:0007669"/>
    <property type="project" value="UniProtKB-KW"/>
</dbReference>
<comment type="cofactor">
    <cofactor evidence="7 11">
        <name>[4Fe-4S] cluster</name>
        <dbReference type="ChEBI" id="CHEBI:49883"/>
    </cofactor>
    <text evidence="7 11">Binds 1 [4Fe-4S] cluster per subunit.</text>
</comment>
<evidence type="ECO:0000256" key="5">
    <source>
        <dbReference type="ARBA" id="ARBA00022755"/>
    </source>
</evidence>
<dbReference type="Gene3D" id="3.40.50.2020">
    <property type="match status" value="1"/>
</dbReference>
<dbReference type="eggNOG" id="COG0034">
    <property type="taxonomic scope" value="Bacteria"/>
</dbReference>
<evidence type="ECO:0000256" key="8">
    <source>
        <dbReference type="PIRNR" id="PIRNR000485"/>
    </source>
</evidence>
<dbReference type="GO" id="GO:0009113">
    <property type="term" value="P:purine nucleobase biosynthetic process"/>
    <property type="evidence" value="ECO:0007669"/>
    <property type="project" value="UniProtKB-UniRule"/>
</dbReference>
<comment type="similarity">
    <text evidence="2 7 8">In the C-terminal section; belongs to the purine/pyrimidine phosphoribosyltransferase family.</text>
</comment>
<proteinExistence type="inferred from homology"/>
<keyword evidence="5 7" id="KW-0658">Purine biosynthesis</keyword>
<evidence type="ECO:0000313" key="14">
    <source>
        <dbReference type="Proteomes" id="UP000001733"/>
    </source>
</evidence>
<dbReference type="PaxDb" id="309799-DICTH_1313"/>
<organism evidence="13 14">
    <name type="scientific">Dictyoglomus thermophilum (strain ATCC 35947 / DSM 3960 / H-6-12)</name>
    <dbReference type="NCBI Taxonomy" id="309799"/>
    <lineage>
        <taxon>Bacteria</taxon>
        <taxon>Pseudomonadati</taxon>
        <taxon>Dictyoglomota</taxon>
        <taxon>Dictyoglomia</taxon>
        <taxon>Dictyoglomales</taxon>
        <taxon>Dictyoglomaceae</taxon>
        <taxon>Dictyoglomus</taxon>
    </lineage>
</organism>
<keyword evidence="4 7" id="KW-0808">Transferase</keyword>
<dbReference type="InterPro" id="IPR029055">
    <property type="entry name" value="Ntn_hydrolases_N"/>
</dbReference>
<keyword evidence="7 11" id="KW-0411">Iron-sulfur</keyword>
<dbReference type="PROSITE" id="PS51278">
    <property type="entry name" value="GATASE_TYPE_2"/>
    <property type="match status" value="1"/>
</dbReference>
<protein>
    <recommendedName>
        <fullName evidence="7">Amidophosphoribosyltransferase</fullName>
        <shortName evidence="7">ATase</shortName>
        <ecNumber evidence="7">2.4.2.14</ecNumber>
    </recommendedName>
    <alternativeName>
        <fullName evidence="7">Glutamine phosphoribosylpyrophosphate amidotransferase</fullName>
        <shortName evidence="7">GPATase</shortName>
    </alternativeName>
</protein>
<feature type="domain" description="Glutamine amidotransferase type-2" evidence="12">
    <location>
        <begin position="7"/>
        <end position="229"/>
    </location>
</feature>
<dbReference type="InterPro" id="IPR000836">
    <property type="entry name" value="PRTase_dom"/>
</dbReference>
<keyword evidence="6 7" id="KW-0315">Glutamine amidotransferase</keyword>
<dbReference type="CDD" id="cd00715">
    <property type="entry name" value="GPATase_N"/>
    <property type="match status" value="1"/>
</dbReference>
<keyword evidence="7 11" id="KW-0408">Iron</keyword>
<gene>
    <name evidence="7 13" type="primary">purF</name>
    <name evidence="13" type="ordered locus">DICTH_1313</name>
</gene>
<feature type="binding site" evidence="7 11">
    <location>
        <position position="392"/>
    </location>
    <ligand>
        <name>[4Fe-4S] cluster</name>
        <dbReference type="ChEBI" id="CHEBI:49883"/>
    </ligand>
</feature>
<sequence>MKLKEECGVVGVLTRDKVQASFIAYRGLLKLQHRGQESAGIVTFSGNEYYLYKDFGLVSQIFNGEKLKKLKGKIAVGHVRYSTSGKTEKENIQPFLVNLPRYGYVALAHNGHISNAVSLRRGLEKEGVIFQSTSDTEVILHLIAKSKMSDLKERVKEALSKVEGSYSLVIGSHEGVYGIRDPYGFRPLFLGKLEDGSYIFASETCALKEYPLSELVEVKPGEMIYIDKDGRVSRESFAESNISRFCLFEFIYFSRPDSIYDGKTVYHYRKEMGKVLAKEAPVDADWVVPVPDSGIPAAIGYGEESGIPLQMLLMRSHYVGRTFIQPKQKERESGVRMKFLFISDLIKGKRIVLVDDSLVRGTTGKILAEKLREEGAKEVHLRLSSPPLIHPCYYGVDIPNTKELISYYYSPEEISRILGFDSVAFLSIEGLLSILPERGYCGECFGKKIVKKEKGKVLLIV</sequence>
<evidence type="ECO:0000256" key="4">
    <source>
        <dbReference type="ARBA" id="ARBA00022679"/>
    </source>
</evidence>
<keyword evidence="3 7" id="KW-0328">Glycosyltransferase</keyword>
<dbReference type="PANTHER" id="PTHR11907">
    <property type="entry name" value="AMIDOPHOSPHORIBOSYLTRANSFERASE"/>
    <property type="match status" value="1"/>
</dbReference>
<dbReference type="SUPFAM" id="SSF53271">
    <property type="entry name" value="PRTase-like"/>
    <property type="match status" value="1"/>
</dbReference>
<comment type="catalytic activity">
    <reaction evidence="7 8">
        <text>5-phospho-beta-D-ribosylamine + L-glutamate + diphosphate = 5-phospho-alpha-D-ribose 1-diphosphate + L-glutamine + H2O</text>
        <dbReference type="Rhea" id="RHEA:14905"/>
        <dbReference type="ChEBI" id="CHEBI:15377"/>
        <dbReference type="ChEBI" id="CHEBI:29985"/>
        <dbReference type="ChEBI" id="CHEBI:33019"/>
        <dbReference type="ChEBI" id="CHEBI:58017"/>
        <dbReference type="ChEBI" id="CHEBI:58359"/>
        <dbReference type="ChEBI" id="CHEBI:58681"/>
        <dbReference type="EC" id="2.4.2.14"/>
    </reaction>
</comment>
<evidence type="ECO:0000256" key="10">
    <source>
        <dbReference type="PIRSR" id="PIRSR000485-2"/>
    </source>
</evidence>
<dbReference type="CDD" id="cd06223">
    <property type="entry name" value="PRTases_typeI"/>
    <property type="match status" value="1"/>
</dbReference>
<evidence type="ECO:0000256" key="7">
    <source>
        <dbReference type="HAMAP-Rule" id="MF_01931"/>
    </source>
</evidence>
<reference evidence="13 14" key="1">
    <citation type="journal article" date="2014" name="Genome Announc.">
        <title>Complete Genome Sequence of the Extreme Thermophile Dictyoglomus thermophilum H-6-12.</title>
        <authorList>
            <person name="Coil D.A."/>
            <person name="Badger J.H."/>
            <person name="Forberger H.C."/>
            <person name="Riggs F."/>
            <person name="Madupu R."/>
            <person name="Fedorova N."/>
            <person name="Ward N."/>
            <person name="Robb F.T."/>
            <person name="Eisen J.A."/>
        </authorList>
    </citation>
    <scope>NUCLEOTIDE SEQUENCE [LARGE SCALE GENOMIC DNA]</scope>
    <source>
        <strain evidence="14">ATCC 35947 / DSM 3960 / H-6-12</strain>
    </source>
</reference>
<evidence type="ECO:0000256" key="1">
    <source>
        <dbReference type="ARBA" id="ARBA00005209"/>
    </source>
</evidence>
<keyword evidence="7 10" id="KW-0460">Magnesium</keyword>
<comment type="pathway">
    <text evidence="1 7 8">Purine metabolism; IMP biosynthesis via de novo pathway; N(1)-(5-phospho-D-ribosyl)glycinamide from 5-phospho-alpha-D-ribose 1-diphosphate: step 1/2.</text>
</comment>
<dbReference type="InterPro" id="IPR035584">
    <property type="entry name" value="PurF_N"/>
</dbReference>
<feature type="binding site" evidence="7 11">
    <location>
        <position position="444"/>
    </location>
    <ligand>
        <name>[4Fe-4S] cluster</name>
        <dbReference type="ChEBI" id="CHEBI:49883"/>
    </ligand>
</feature>
<accession>B5YF25</accession>
<dbReference type="EMBL" id="CP001146">
    <property type="protein sequence ID" value="ACI19536.1"/>
    <property type="molecule type" value="Genomic_DNA"/>
</dbReference>
<dbReference type="EC" id="2.4.2.14" evidence="7"/>
<dbReference type="GO" id="GO:0004044">
    <property type="term" value="F:amidophosphoribosyltransferase activity"/>
    <property type="evidence" value="ECO:0007669"/>
    <property type="project" value="UniProtKB-UniRule"/>
</dbReference>
<dbReference type="InterPro" id="IPR005854">
    <property type="entry name" value="PurF"/>
</dbReference>
<evidence type="ECO:0000256" key="11">
    <source>
        <dbReference type="PIRSR" id="PIRSR000485-3"/>
    </source>
</evidence>
<dbReference type="PIRSF" id="PIRSF000485">
    <property type="entry name" value="Amd_phspho_trans"/>
    <property type="match status" value="1"/>
</dbReference>
<dbReference type="HOGENOM" id="CLU_022389_3_1_0"/>
<comment type="cofactor">
    <cofactor evidence="7 10">
        <name>Mg(2+)</name>
        <dbReference type="ChEBI" id="CHEBI:18420"/>
    </cofactor>
    <text evidence="7 10">Binds 1 Mg(2+) ion per subunit.</text>
</comment>
<evidence type="ECO:0000256" key="3">
    <source>
        <dbReference type="ARBA" id="ARBA00022676"/>
    </source>
</evidence>